<feature type="transmembrane region" description="Helical" evidence="7">
    <location>
        <begin position="308"/>
        <end position="332"/>
    </location>
</feature>
<dbReference type="Pfam" id="PF13727">
    <property type="entry name" value="CoA_binding_3"/>
    <property type="match status" value="1"/>
</dbReference>
<evidence type="ECO:0000256" key="3">
    <source>
        <dbReference type="ARBA" id="ARBA00022679"/>
    </source>
</evidence>
<dbReference type="GO" id="GO:0016780">
    <property type="term" value="F:phosphotransferase activity, for other substituted phosphate groups"/>
    <property type="evidence" value="ECO:0007669"/>
    <property type="project" value="TreeGrafter"/>
</dbReference>
<proteinExistence type="inferred from homology"/>
<feature type="transmembrane region" description="Helical" evidence="7">
    <location>
        <begin position="108"/>
        <end position="127"/>
    </location>
</feature>
<dbReference type="GO" id="GO:0016020">
    <property type="term" value="C:membrane"/>
    <property type="evidence" value="ECO:0007669"/>
    <property type="project" value="UniProtKB-SubCell"/>
</dbReference>
<reference evidence="9 10" key="1">
    <citation type="submission" date="2019-08" db="EMBL/GenBank/DDBJ databases">
        <title>Pedobacter sp. nov., isolated from Han river, South Korea.</title>
        <authorList>
            <person name="Lee D.-H."/>
            <person name="Kim Y.-S."/>
            <person name="Hwang E.-M."/>
            <person name="Le Tran T.C."/>
            <person name="Cha C.-J."/>
        </authorList>
    </citation>
    <scope>NUCLEOTIDE SEQUENCE [LARGE SCALE GENOMIC DNA]</scope>
    <source>
        <strain evidence="9 10">CJ43</strain>
    </source>
</reference>
<keyword evidence="10" id="KW-1185">Reference proteome</keyword>
<accession>A0A5C0VGN2</accession>
<evidence type="ECO:0000256" key="7">
    <source>
        <dbReference type="SAM" id="Phobius"/>
    </source>
</evidence>
<name>A0A5C0VGN2_9SPHI</name>
<gene>
    <name evidence="9" type="ORF">FYC62_08515</name>
</gene>
<keyword evidence="4 7" id="KW-0812">Transmembrane</keyword>
<comment type="subcellular location">
    <subcellularLocation>
        <location evidence="1">Membrane</location>
        <topology evidence="1">Multi-pass membrane protein</topology>
    </subcellularLocation>
</comment>
<evidence type="ECO:0000256" key="2">
    <source>
        <dbReference type="ARBA" id="ARBA00006464"/>
    </source>
</evidence>
<evidence type="ECO:0000256" key="1">
    <source>
        <dbReference type="ARBA" id="ARBA00004141"/>
    </source>
</evidence>
<dbReference type="Proteomes" id="UP000323653">
    <property type="component" value="Chromosome"/>
</dbReference>
<keyword evidence="5 7" id="KW-1133">Transmembrane helix</keyword>
<dbReference type="InterPro" id="IPR017475">
    <property type="entry name" value="EPS_sugar_tfrase"/>
</dbReference>
<dbReference type="NCBIfam" id="TIGR03025">
    <property type="entry name" value="EPS_sugtrans"/>
    <property type="match status" value="1"/>
</dbReference>
<evidence type="ECO:0000259" key="8">
    <source>
        <dbReference type="Pfam" id="PF02397"/>
    </source>
</evidence>
<keyword evidence="6 7" id="KW-0472">Membrane</keyword>
<feature type="transmembrane region" description="Helical" evidence="7">
    <location>
        <begin position="48"/>
        <end position="68"/>
    </location>
</feature>
<evidence type="ECO:0000256" key="6">
    <source>
        <dbReference type="ARBA" id="ARBA00023136"/>
    </source>
</evidence>
<evidence type="ECO:0000256" key="4">
    <source>
        <dbReference type="ARBA" id="ARBA00022692"/>
    </source>
</evidence>
<dbReference type="EMBL" id="CP043329">
    <property type="protein sequence ID" value="QEK51696.1"/>
    <property type="molecule type" value="Genomic_DNA"/>
</dbReference>
<dbReference type="AlphaFoldDB" id="A0A5C0VGN2"/>
<protein>
    <submittedName>
        <fullName evidence="9">Sugar transferase</fullName>
    </submittedName>
</protein>
<evidence type="ECO:0000313" key="10">
    <source>
        <dbReference type="Proteomes" id="UP000323653"/>
    </source>
</evidence>
<feature type="transmembrane region" description="Helical" evidence="7">
    <location>
        <begin position="74"/>
        <end position="96"/>
    </location>
</feature>
<feature type="transmembrane region" description="Helical" evidence="7">
    <location>
        <begin position="139"/>
        <end position="161"/>
    </location>
</feature>
<dbReference type="KEGG" id="pej:FYC62_08515"/>
<organism evidence="9 10">
    <name type="scientific">Pedobacter aquae</name>
    <dbReference type="NCBI Taxonomy" id="2605747"/>
    <lineage>
        <taxon>Bacteria</taxon>
        <taxon>Pseudomonadati</taxon>
        <taxon>Bacteroidota</taxon>
        <taxon>Sphingobacteriia</taxon>
        <taxon>Sphingobacteriales</taxon>
        <taxon>Sphingobacteriaceae</taxon>
        <taxon>Pedobacter</taxon>
    </lineage>
</organism>
<evidence type="ECO:0000256" key="5">
    <source>
        <dbReference type="ARBA" id="ARBA00022989"/>
    </source>
</evidence>
<dbReference type="Pfam" id="PF02397">
    <property type="entry name" value="Bac_transf"/>
    <property type="match status" value="1"/>
</dbReference>
<comment type="similarity">
    <text evidence="2">Belongs to the bacterial sugar transferase family.</text>
</comment>
<sequence length="493" mass="57197">MIYKFISHFATKIESEIEFKAILLALPAVHHHKNIQVTEHQCLNKKTYTFICVDLLAALFFLFSTKSILKENLFLVFITFILLVLLYAFTGTYAQFTRKSRFKELIRTFNQSIIITLFYIWLFTTIKDSNLFSVYLEEFLNFGLCHLLIVGFCRLLFLTWIKRQIQKGSIGFNTILIGNNVKAKQLLEEIQSQPKKLGFKFIGYVYLNDGTLDSPAINLPKLGSFDEIHQLIKDQEVEEVIIAIESKQHHQLKNILSQLEQTEVIINIIPDIYDIISGFVKLNYLFSIPLITLHPDNMPFWQRSLKKILDYSIAITVLTLFSPVFLVIYVLIKLDSKGPGIYQQERIGKDGKPFNIYKFRTMFVDAEKNGPSLSKSNDPRVTRIGKILRKTRLDELPQFINILKGDMALVGPRPERAYYIHEIEKEAPHYHYLHKVLPGITSWGQVKFGYAENVEQMVKRLTFDIIYVENRSLALDLKILLYTIIIVLQGRGK</sequence>
<dbReference type="InterPro" id="IPR003362">
    <property type="entry name" value="Bact_transf"/>
</dbReference>
<dbReference type="PANTHER" id="PTHR30576:SF0">
    <property type="entry name" value="UNDECAPRENYL-PHOSPHATE N-ACETYLGALACTOSAMINYL 1-PHOSPHATE TRANSFERASE-RELATED"/>
    <property type="match status" value="1"/>
</dbReference>
<dbReference type="PANTHER" id="PTHR30576">
    <property type="entry name" value="COLANIC BIOSYNTHESIS UDP-GLUCOSE LIPID CARRIER TRANSFERASE"/>
    <property type="match status" value="1"/>
</dbReference>
<evidence type="ECO:0000313" key="9">
    <source>
        <dbReference type="EMBL" id="QEK51696.1"/>
    </source>
</evidence>
<feature type="domain" description="Bacterial sugar transferase" evidence="8">
    <location>
        <begin position="306"/>
        <end position="488"/>
    </location>
</feature>
<keyword evidence="3 9" id="KW-0808">Transferase</keyword>
<dbReference type="Gene3D" id="3.40.50.720">
    <property type="entry name" value="NAD(P)-binding Rossmann-like Domain"/>
    <property type="match status" value="1"/>
</dbReference>